<dbReference type="CDD" id="cd02440">
    <property type="entry name" value="AdoMet_MTases"/>
    <property type="match status" value="1"/>
</dbReference>
<dbReference type="Gene3D" id="3.40.50.150">
    <property type="entry name" value="Vaccinia Virus protein VP39"/>
    <property type="match status" value="1"/>
</dbReference>
<dbReference type="SUPFAM" id="SSF53335">
    <property type="entry name" value="S-adenosyl-L-methionine-dependent methyltransferases"/>
    <property type="match status" value="1"/>
</dbReference>
<sequence length="338" mass="38191">MILTKTRMSVLLTHPDGQVDVHQLRCGKKHVVVRVREERTYVPRRECDTSYPVELVRAILNIKGPAWVCDEIMRDEDPTYIERHLLFGILAYVPETAFVGRKILDFGCGCGASTMVLARMFPQTQIIGVDLDADFLDIARHRASHYGLRNVHFYLSPDGSQLPKGIERFPFVILNGVYEHLLPHERQVLMPKLWSLMKPGGILFVTETPHTYFPVERHTSGLPLINYMPSMTALALARRFSRNVQADESWQSLLRRGIRGGTEAEIMDNLVRQCADRPILLQPSRLGLRDAIDLWSAMYGPKCSASAMRLAVLLLRLTRACLGIALVHSLSLAIKKGP</sequence>
<name>A0A0F9PDU2_9ZZZZ</name>
<proteinExistence type="predicted"/>
<dbReference type="AlphaFoldDB" id="A0A0F9PDU2"/>
<dbReference type="Pfam" id="PF13649">
    <property type="entry name" value="Methyltransf_25"/>
    <property type="match status" value="1"/>
</dbReference>
<reference evidence="2" key="1">
    <citation type="journal article" date="2015" name="Nature">
        <title>Complex archaea that bridge the gap between prokaryotes and eukaryotes.</title>
        <authorList>
            <person name="Spang A."/>
            <person name="Saw J.H."/>
            <person name="Jorgensen S.L."/>
            <person name="Zaremba-Niedzwiedzka K."/>
            <person name="Martijn J."/>
            <person name="Lind A.E."/>
            <person name="van Eijk R."/>
            <person name="Schleper C."/>
            <person name="Guy L."/>
            <person name="Ettema T.J."/>
        </authorList>
    </citation>
    <scope>NUCLEOTIDE SEQUENCE</scope>
</reference>
<dbReference type="EMBL" id="LAZR01002444">
    <property type="protein sequence ID" value="KKN29980.1"/>
    <property type="molecule type" value="Genomic_DNA"/>
</dbReference>
<comment type="caution">
    <text evidence="2">The sequence shown here is derived from an EMBL/GenBank/DDBJ whole genome shotgun (WGS) entry which is preliminary data.</text>
</comment>
<accession>A0A0F9PDU2</accession>
<dbReference type="PANTHER" id="PTHR43464">
    <property type="entry name" value="METHYLTRANSFERASE"/>
    <property type="match status" value="1"/>
</dbReference>
<protein>
    <recommendedName>
        <fullName evidence="1">Methyltransferase domain-containing protein</fullName>
    </recommendedName>
</protein>
<dbReference type="InterPro" id="IPR041698">
    <property type="entry name" value="Methyltransf_25"/>
</dbReference>
<dbReference type="GO" id="GO:0008168">
    <property type="term" value="F:methyltransferase activity"/>
    <property type="evidence" value="ECO:0007669"/>
    <property type="project" value="TreeGrafter"/>
</dbReference>
<gene>
    <name evidence="2" type="ORF">LCGC14_0838690</name>
</gene>
<feature type="domain" description="Methyltransferase" evidence="1">
    <location>
        <begin position="103"/>
        <end position="201"/>
    </location>
</feature>
<evidence type="ECO:0000313" key="2">
    <source>
        <dbReference type="EMBL" id="KKN29980.1"/>
    </source>
</evidence>
<organism evidence="2">
    <name type="scientific">marine sediment metagenome</name>
    <dbReference type="NCBI Taxonomy" id="412755"/>
    <lineage>
        <taxon>unclassified sequences</taxon>
        <taxon>metagenomes</taxon>
        <taxon>ecological metagenomes</taxon>
    </lineage>
</organism>
<evidence type="ECO:0000259" key="1">
    <source>
        <dbReference type="Pfam" id="PF13649"/>
    </source>
</evidence>
<dbReference type="InterPro" id="IPR029063">
    <property type="entry name" value="SAM-dependent_MTases_sf"/>
</dbReference>